<dbReference type="AlphaFoldDB" id="A0A9P4M4I4"/>
<evidence type="ECO:0000313" key="4">
    <source>
        <dbReference type="Proteomes" id="UP000799772"/>
    </source>
</evidence>
<dbReference type="Pfam" id="PF24864">
    <property type="entry name" value="DUF7730"/>
    <property type="match status" value="1"/>
</dbReference>
<accession>A0A9P4M4I4</accession>
<dbReference type="InterPro" id="IPR038883">
    <property type="entry name" value="AN11006-like"/>
</dbReference>
<proteinExistence type="predicted"/>
<gene>
    <name evidence="3" type="ORF">NA57DRAFT_56935</name>
</gene>
<dbReference type="OrthoDB" id="5420711at2759"/>
<dbReference type="Proteomes" id="UP000799772">
    <property type="component" value="Unassembled WGS sequence"/>
</dbReference>
<protein>
    <recommendedName>
        <fullName evidence="2">DUF7730 domain-containing protein</fullName>
    </recommendedName>
</protein>
<keyword evidence="4" id="KW-1185">Reference proteome</keyword>
<evidence type="ECO:0000259" key="2">
    <source>
        <dbReference type="Pfam" id="PF24864"/>
    </source>
</evidence>
<dbReference type="PANTHER" id="PTHR42085:SF2">
    <property type="entry name" value="F-BOX DOMAIN-CONTAINING PROTEIN"/>
    <property type="match status" value="1"/>
</dbReference>
<name>A0A9P4M4I4_9PEZI</name>
<sequence length="353" mass="40364">MVHILNGLPREIRDHIYRHLAVQDFIGGERINITAVRVSLSHSTRDDSAVRSGWSSVELKDDTTSAAGLGLDFPAEYRNRIFHGGVNEGQYPEESQRGFHLKPVDVIIEDKFFETYQRCTDTPIPSLALMRTCRQVYAEMTEVFYRENKFCFLSTSNFPLSTPSSFIAINFLNDRSQEALKNIRHVSLKLELAKGRIVTGQKGIPEDDIDDDIYCVCPNSIRNLWRIFSRMALQTLRIQLEDKDYDLNRGLDNLIYDSDWIDEFQKLPNLRRIWVGIGVDTDEGCQITDDGLRFEIFRAIRDKKHELRSPVGPSSSLSLERVSKDVNKIVAKFTGQPNDESRGGHFQDSESGL</sequence>
<feature type="region of interest" description="Disordered" evidence="1">
    <location>
        <begin position="333"/>
        <end position="353"/>
    </location>
</feature>
<dbReference type="PANTHER" id="PTHR42085">
    <property type="entry name" value="F-BOX DOMAIN-CONTAINING PROTEIN"/>
    <property type="match status" value="1"/>
</dbReference>
<reference evidence="3" key="1">
    <citation type="journal article" date="2020" name="Stud. Mycol.">
        <title>101 Dothideomycetes genomes: a test case for predicting lifestyles and emergence of pathogens.</title>
        <authorList>
            <person name="Haridas S."/>
            <person name="Albert R."/>
            <person name="Binder M."/>
            <person name="Bloem J."/>
            <person name="Labutti K."/>
            <person name="Salamov A."/>
            <person name="Andreopoulos B."/>
            <person name="Baker S."/>
            <person name="Barry K."/>
            <person name="Bills G."/>
            <person name="Bluhm B."/>
            <person name="Cannon C."/>
            <person name="Castanera R."/>
            <person name="Culley D."/>
            <person name="Daum C."/>
            <person name="Ezra D."/>
            <person name="Gonzalez J."/>
            <person name="Henrissat B."/>
            <person name="Kuo A."/>
            <person name="Liang C."/>
            <person name="Lipzen A."/>
            <person name="Lutzoni F."/>
            <person name="Magnuson J."/>
            <person name="Mondo S."/>
            <person name="Nolan M."/>
            <person name="Ohm R."/>
            <person name="Pangilinan J."/>
            <person name="Park H.-J."/>
            <person name="Ramirez L."/>
            <person name="Alfaro M."/>
            <person name="Sun H."/>
            <person name="Tritt A."/>
            <person name="Yoshinaga Y."/>
            <person name="Zwiers L.-H."/>
            <person name="Turgeon B."/>
            <person name="Goodwin S."/>
            <person name="Spatafora J."/>
            <person name="Crous P."/>
            <person name="Grigoriev I."/>
        </authorList>
    </citation>
    <scope>NUCLEOTIDE SEQUENCE</scope>
    <source>
        <strain evidence="3">CBS 133067</strain>
    </source>
</reference>
<feature type="compositionally biased region" description="Basic and acidic residues" evidence="1">
    <location>
        <begin position="339"/>
        <end position="353"/>
    </location>
</feature>
<organism evidence="3 4">
    <name type="scientific">Rhizodiscina lignyota</name>
    <dbReference type="NCBI Taxonomy" id="1504668"/>
    <lineage>
        <taxon>Eukaryota</taxon>
        <taxon>Fungi</taxon>
        <taxon>Dikarya</taxon>
        <taxon>Ascomycota</taxon>
        <taxon>Pezizomycotina</taxon>
        <taxon>Dothideomycetes</taxon>
        <taxon>Pleosporomycetidae</taxon>
        <taxon>Aulographales</taxon>
        <taxon>Rhizodiscinaceae</taxon>
        <taxon>Rhizodiscina</taxon>
    </lineage>
</organism>
<feature type="domain" description="DUF7730" evidence="2">
    <location>
        <begin position="125"/>
        <end position="242"/>
    </location>
</feature>
<evidence type="ECO:0000256" key="1">
    <source>
        <dbReference type="SAM" id="MobiDB-lite"/>
    </source>
</evidence>
<comment type="caution">
    <text evidence="3">The sequence shown here is derived from an EMBL/GenBank/DDBJ whole genome shotgun (WGS) entry which is preliminary data.</text>
</comment>
<dbReference type="EMBL" id="ML978127">
    <property type="protein sequence ID" value="KAF2097751.1"/>
    <property type="molecule type" value="Genomic_DNA"/>
</dbReference>
<evidence type="ECO:0000313" key="3">
    <source>
        <dbReference type="EMBL" id="KAF2097751.1"/>
    </source>
</evidence>
<dbReference type="InterPro" id="IPR056632">
    <property type="entry name" value="DUF7730"/>
</dbReference>